<dbReference type="GO" id="GO:0005509">
    <property type="term" value="F:calcium ion binding"/>
    <property type="evidence" value="ECO:0007669"/>
    <property type="project" value="InterPro"/>
</dbReference>
<keyword evidence="1 5" id="KW-0245">EGF-like domain</keyword>
<dbReference type="InterPro" id="IPR024731">
    <property type="entry name" value="NELL2-like_EGF"/>
</dbReference>
<dbReference type="PANTHER" id="PTHR22801">
    <property type="entry name" value="LITHOSTATHINE"/>
    <property type="match status" value="1"/>
</dbReference>
<evidence type="ECO:0000256" key="1">
    <source>
        <dbReference type="ARBA" id="ARBA00022536"/>
    </source>
</evidence>
<accession>A0A6P4XSR4</accession>
<dbReference type="PROSITE" id="PS01187">
    <property type="entry name" value="EGF_CA"/>
    <property type="match status" value="1"/>
</dbReference>
<feature type="domain" description="C-type lectin" evidence="7">
    <location>
        <begin position="73"/>
        <end position="182"/>
    </location>
</feature>
<dbReference type="SUPFAM" id="SSF57196">
    <property type="entry name" value="EGF/Laminin"/>
    <property type="match status" value="1"/>
</dbReference>
<dbReference type="PROSITE" id="PS50026">
    <property type="entry name" value="EGF_3"/>
    <property type="match status" value="1"/>
</dbReference>
<evidence type="ECO:0000313" key="8">
    <source>
        <dbReference type="Proteomes" id="UP000515135"/>
    </source>
</evidence>
<reference evidence="9" key="1">
    <citation type="submission" date="2025-08" db="UniProtKB">
        <authorList>
            <consortium name="RefSeq"/>
        </authorList>
    </citation>
    <scope>IDENTIFICATION</scope>
    <source>
        <tissue evidence="9">Gonad</tissue>
    </source>
</reference>
<feature type="domain" description="EGF-like" evidence="6">
    <location>
        <begin position="25"/>
        <end position="63"/>
    </location>
</feature>
<dbReference type="Proteomes" id="UP000515135">
    <property type="component" value="Unplaced"/>
</dbReference>
<keyword evidence="2" id="KW-0732">Signal</keyword>
<evidence type="ECO:0000259" key="6">
    <source>
        <dbReference type="PROSITE" id="PS50026"/>
    </source>
</evidence>
<sequence>MDTNEDYLWNPIACTEDKFVVCEADPDECLTSPCDPNADCTNTIGSFTCECHSDYYGDGFTCQPFCSTGFTMHGGYCYGLSPTPGKAVEALNYCTSQGGRAAEPRSQEEHDNIKALLTGSTWIGITDLNNPGTFTYASDDSALVFTSWAAAPGSGNCVIMDSGQDYDWAQDSCLDTNPVVCQQGEYIY</sequence>
<evidence type="ECO:0000313" key="9">
    <source>
        <dbReference type="RefSeq" id="XP_019613704.1"/>
    </source>
</evidence>
<dbReference type="InterPro" id="IPR016186">
    <property type="entry name" value="C-type_lectin-like/link_sf"/>
</dbReference>
<evidence type="ECO:0000259" key="7">
    <source>
        <dbReference type="PROSITE" id="PS50041"/>
    </source>
</evidence>
<dbReference type="InterPro" id="IPR050801">
    <property type="entry name" value="Ca-Dep_Lectins_ImmuneDev"/>
</dbReference>
<dbReference type="FunFam" id="2.10.25.10:FF:000038">
    <property type="entry name" value="Fibrillin 2"/>
    <property type="match status" value="1"/>
</dbReference>
<protein>
    <submittedName>
        <fullName evidence="9">Aggrecan core protein-like</fullName>
    </submittedName>
</protein>
<dbReference type="InterPro" id="IPR018097">
    <property type="entry name" value="EGF_Ca-bd_CS"/>
</dbReference>
<keyword evidence="3" id="KW-0677">Repeat</keyword>
<name>A0A6P4XSR4_BRABE</name>
<dbReference type="GeneID" id="109461754"/>
<dbReference type="InterPro" id="IPR000742">
    <property type="entry name" value="EGF"/>
</dbReference>
<keyword evidence="4" id="KW-1015">Disulfide bond</keyword>
<dbReference type="Gene3D" id="2.10.25.10">
    <property type="entry name" value="Laminin"/>
    <property type="match status" value="1"/>
</dbReference>
<dbReference type="CDD" id="cd00037">
    <property type="entry name" value="CLECT"/>
    <property type="match status" value="1"/>
</dbReference>
<dbReference type="PROSITE" id="PS50041">
    <property type="entry name" value="C_TYPE_LECTIN_2"/>
    <property type="match status" value="1"/>
</dbReference>
<dbReference type="SMART" id="SM00034">
    <property type="entry name" value="CLECT"/>
    <property type="match status" value="1"/>
</dbReference>
<dbReference type="InterPro" id="IPR000152">
    <property type="entry name" value="EGF-type_Asp/Asn_hydroxyl_site"/>
</dbReference>
<organism evidence="8 9">
    <name type="scientific">Branchiostoma belcheri</name>
    <name type="common">Amphioxus</name>
    <dbReference type="NCBI Taxonomy" id="7741"/>
    <lineage>
        <taxon>Eukaryota</taxon>
        <taxon>Metazoa</taxon>
        <taxon>Chordata</taxon>
        <taxon>Cephalochordata</taxon>
        <taxon>Leptocardii</taxon>
        <taxon>Amphioxiformes</taxon>
        <taxon>Branchiostomatidae</taxon>
        <taxon>Branchiostoma</taxon>
    </lineage>
</organism>
<proteinExistence type="predicted"/>
<dbReference type="KEGG" id="bbel:109461754"/>
<dbReference type="PANTHER" id="PTHR22801:SF63">
    <property type="entry name" value="C-TYPE LECTIN DOMAIN-CONTAINING PROTEIN"/>
    <property type="match status" value="1"/>
</dbReference>
<dbReference type="PROSITE" id="PS00010">
    <property type="entry name" value="ASX_HYDROXYL"/>
    <property type="match status" value="1"/>
</dbReference>
<evidence type="ECO:0000256" key="4">
    <source>
        <dbReference type="ARBA" id="ARBA00023157"/>
    </source>
</evidence>
<evidence type="ECO:0000256" key="3">
    <source>
        <dbReference type="ARBA" id="ARBA00022737"/>
    </source>
</evidence>
<comment type="caution">
    <text evidence="5">Lacks conserved residue(s) required for the propagation of feature annotation.</text>
</comment>
<dbReference type="SMART" id="SM00179">
    <property type="entry name" value="EGF_CA"/>
    <property type="match status" value="1"/>
</dbReference>
<keyword evidence="8" id="KW-1185">Reference proteome</keyword>
<dbReference type="SMART" id="SM00181">
    <property type="entry name" value="EGF"/>
    <property type="match status" value="1"/>
</dbReference>
<dbReference type="InterPro" id="IPR001304">
    <property type="entry name" value="C-type_lectin-like"/>
</dbReference>
<dbReference type="InterPro" id="IPR001881">
    <property type="entry name" value="EGF-like_Ca-bd_dom"/>
</dbReference>
<dbReference type="Gene3D" id="3.10.100.10">
    <property type="entry name" value="Mannose-Binding Protein A, subunit A"/>
    <property type="match status" value="1"/>
</dbReference>
<dbReference type="InterPro" id="IPR016187">
    <property type="entry name" value="CTDL_fold"/>
</dbReference>
<evidence type="ECO:0000256" key="2">
    <source>
        <dbReference type="ARBA" id="ARBA00022729"/>
    </source>
</evidence>
<dbReference type="CDD" id="cd00054">
    <property type="entry name" value="EGF_CA"/>
    <property type="match status" value="1"/>
</dbReference>
<dbReference type="AlphaFoldDB" id="A0A6P4XSR4"/>
<dbReference type="OrthoDB" id="5852179at2759"/>
<dbReference type="RefSeq" id="XP_019613704.1">
    <property type="nucleotide sequence ID" value="XM_019758145.1"/>
</dbReference>
<evidence type="ECO:0000256" key="5">
    <source>
        <dbReference type="PROSITE-ProRule" id="PRU00076"/>
    </source>
</evidence>
<gene>
    <name evidence="9" type="primary">LOC109461754</name>
</gene>
<dbReference type="Pfam" id="PF12947">
    <property type="entry name" value="EGF_3"/>
    <property type="match status" value="1"/>
</dbReference>
<dbReference type="SUPFAM" id="SSF56436">
    <property type="entry name" value="C-type lectin-like"/>
    <property type="match status" value="1"/>
</dbReference>
<dbReference type="Pfam" id="PF00059">
    <property type="entry name" value="Lectin_C"/>
    <property type="match status" value="1"/>
</dbReference>